<sequence>MEKEEKKQFRYGLLGKDISYSFSKGYFAEKFEALGLKNHGYENFDIPKIEILVQLLKHEENLKGFNVTIPYKEAVLPYLSEIDTDAEKIGAVNTVQFTEQGLKGYNTDAYGFQRSLEPFLKEQHTNALVLGTGGASKAILFVLKRLGIETTSVSRSPDSGQIGYAILDEAIIRAHQLIINSTPLGTYPNIEDKPPIPYKFISKDHLLFDVIYNPAKTAFLREGESQGATGCNGLRMLELQAEKAWEIWNGS</sequence>
<dbReference type="PANTHER" id="PTHR21089:SF1">
    <property type="entry name" value="BIFUNCTIONAL 3-DEHYDROQUINATE DEHYDRATASE_SHIKIMATE DEHYDROGENASE, CHLOROPLASTIC"/>
    <property type="match status" value="1"/>
</dbReference>
<dbReference type="InterPro" id="IPR013708">
    <property type="entry name" value="Shikimate_DH-bd_N"/>
</dbReference>
<dbReference type="Gene3D" id="3.40.50.720">
    <property type="entry name" value="NAD(P)-binding Rossmann-like Domain"/>
    <property type="match status" value="1"/>
</dbReference>
<feature type="domain" description="Shikimate dehydrogenase substrate binding N-terminal" evidence="4">
    <location>
        <begin position="13"/>
        <end position="95"/>
    </location>
</feature>
<name>A0A5B7SPM6_9FLAO</name>
<dbReference type="AlphaFoldDB" id="A0A5B7SPM6"/>
<organism evidence="5 6">
    <name type="scientific">Aggregatimonas sangjinii</name>
    <dbReference type="NCBI Taxonomy" id="2583587"/>
    <lineage>
        <taxon>Bacteria</taxon>
        <taxon>Pseudomonadati</taxon>
        <taxon>Bacteroidota</taxon>
        <taxon>Flavobacteriia</taxon>
        <taxon>Flavobacteriales</taxon>
        <taxon>Flavobacteriaceae</taxon>
        <taxon>Aggregatimonas</taxon>
    </lineage>
</organism>
<dbReference type="Proteomes" id="UP000310017">
    <property type="component" value="Chromosome"/>
</dbReference>
<keyword evidence="2" id="KW-0560">Oxidoreductase</keyword>
<dbReference type="GO" id="GO:0005829">
    <property type="term" value="C:cytosol"/>
    <property type="evidence" value="ECO:0007669"/>
    <property type="project" value="TreeGrafter"/>
</dbReference>
<reference evidence="5 6" key="1">
    <citation type="submission" date="2019-05" db="EMBL/GenBank/DDBJ databases">
        <title>Genome sequencing of F202Z8.</title>
        <authorList>
            <person name="Kwon Y.M."/>
        </authorList>
    </citation>
    <scope>NUCLEOTIDE SEQUENCE [LARGE SCALE GENOMIC DNA]</scope>
    <source>
        <strain evidence="5 6">F202Z8</strain>
    </source>
</reference>
<evidence type="ECO:0000313" key="5">
    <source>
        <dbReference type="EMBL" id="QCX00536.1"/>
    </source>
</evidence>
<keyword evidence="3" id="KW-0028">Amino-acid biosynthesis</keyword>
<evidence type="ECO:0000256" key="1">
    <source>
        <dbReference type="ARBA" id="ARBA00004871"/>
    </source>
</evidence>
<dbReference type="CDD" id="cd01065">
    <property type="entry name" value="NAD_bind_Shikimate_DH"/>
    <property type="match status" value="1"/>
</dbReference>
<dbReference type="KEGG" id="asag:FGM00_10575"/>
<dbReference type="Gene3D" id="3.40.50.10860">
    <property type="entry name" value="Leucine Dehydrogenase, chain A, domain 1"/>
    <property type="match status" value="1"/>
</dbReference>
<keyword evidence="3" id="KW-0057">Aromatic amino acid biosynthesis</keyword>
<dbReference type="InterPro" id="IPR036291">
    <property type="entry name" value="NAD(P)-bd_dom_sf"/>
</dbReference>
<dbReference type="InterPro" id="IPR046346">
    <property type="entry name" value="Aminoacid_DH-like_N_sf"/>
</dbReference>
<comment type="pathway">
    <text evidence="1">Metabolic intermediate biosynthesis; chorismate biosynthesis; chorismate from D-erythrose 4-phosphate and phosphoenolpyruvate: step 4/7.</text>
</comment>
<dbReference type="GO" id="GO:0019632">
    <property type="term" value="P:shikimate metabolic process"/>
    <property type="evidence" value="ECO:0007669"/>
    <property type="project" value="TreeGrafter"/>
</dbReference>
<keyword evidence="6" id="KW-1185">Reference proteome</keyword>
<dbReference type="SUPFAM" id="SSF53223">
    <property type="entry name" value="Aminoacid dehydrogenase-like, N-terminal domain"/>
    <property type="match status" value="1"/>
</dbReference>
<dbReference type="OrthoDB" id="9792692at2"/>
<accession>A0A5B7SPM6</accession>
<dbReference type="Pfam" id="PF08501">
    <property type="entry name" value="Shikimate_dh_N"/>
    <property type="match status" value="1"/>
</dbReference>
<dbReference type="PANTHER" id="PTHR21089">
    <property type="entry name" value="SHIKIMATE DEHYDROGENASE"/>
    <property type="match status" value="1"/>
</dbReference>
<evidence type="ECO:0000256" key="2">
    <source>
        <dbReference type="ARBA" id="ARBA00023002"/>
    </source>
</evidence>
<dbReference type="InterPro" id="IPR022893">
    <property type="entry name" value="Shikimate_DH_fam"/>
</dbReference>
<dbReference type="GO" id="GO:0009423">
    <property type="term" value="P:chorismate biosynthetic process"/>
    <property type="evidence" value="ECO:0007669"/>
    <property type="project" value="TreeGrafter"/>
</dbReference>
<dbReference type="GO" id="GO:0050661">
    <property type="term" value="F:NADP binding"/>
    <property type="evidence" value="ECO:0007669"/>
    <property type="project" value="TreeGrafter"/>
</dbReference>
<evidence type="ECO:0000259" key="4">
    <source>
        <dbReference type="Pfam" id="PF08501"/>
    </source>
</evidence>
<protein>
    <submittedName>
        <fullName evidence="5">Shikimate dehydrogenase</fullName>
    </submittedName>
</protein>
<evidence type="ECO:0000256" key="3">
    <source>
        <dbReference type="ARBA" id="ARBA00023141"/>
    </source>
</evidence>
<dbReference type="GO" id="GO:0009073">
    <property type="term" value="P:aromatic amino acid family biosynthetic process"/>
    <property type="evidence" value="ECO:0007669"/>
    <property type="project" value="UniProtKB-KW"/>
</dbReference>
<dbReference type="RefSeq" id="WP_138852881.1">
    <property type="nucleotide sequence ID" value="NZ_CP040710.1"/>
</dbReference>
<dbReference type="SUPFAM" id="SSF51735">
    <property type="entry name" value="NAD(P)-binding Rossmann-fold domains"/>
    <property type="match status" value="1"/>
</dbReference>
<evidence type="ECO:0000313" key="6">
    <source>
        <dbReference type="Proteomes" id="UP000310017"/>
    </source>
</evidence>
<dbReference type="GO" id="GO:0004764">
    <property type="term" value="F:shikimate 3-dehydrogenase (NADP+) activity"/>
    <property type="evidence" value="ECO:0007669"/>
    <property type="project" value="InterPro"/>
</dbReference>
<proteinExistence type="predicted"/>
<dbReference type="EMBL" id="CP040710">
    <property type="protein sequence ID" value="QCX00536.1"/>
    <property type="molecule type" value="Genomic_DNA"/>
</dbReference>
<gene>
    <name evidence="5" type="ORF">FGM00_10575</name>
</gene>